<dbReference type="PANTHER" id="PTHR21164">
    <property type="entry name" value="CHORISMATE MUTASE"/>
    <property type="match status" value="1"/>
</dbReference>
<comment type="catalytic activity">
    <reaction evidence="2">
        <text>chorismate = prephenate</text>
        <dbReference type="Rhea" id="RHEA:13897"/>
        <dbReference type="ChEBI" id="CHEBI:29748"/>
        <dbReference type="ChEBI" id="CHEBI:29934"/>
        <dbReference type="EC" id="5.4.99.5"/>
    </reaction>
</comment>
<dbReference type="EC" id="5.4.99.5" evidence="1 2"/>
<dbReference type="PROSITE" id="PS51167">
    <property type="entry name" value="CHORISMATE_MUT_1"/>
    <property type="match status" value="1"/>
</dbReference>
<dbReference type="Gene3D" id="3.30.1330.40">
    <property type="entry name" value="RutC-like"/>
    <property type="match status" value="1"/>
</dbReference>
<keyword evidence="2" id="KW-0028">Amino-acid biosynthesis</keyword>
<evidence type="ECO:0000256" key="2">
    <source>
        <dbReference type="PROSITE-ProRule" id="PRU00514"/>
    </source>
</evidence>
<sequence length="120" mass="13991">MYGIRGAITIKENSKDEIKKASLELFEKIIKENYIKLEDIVSIIISCTKDITKDYPGKFIRENYKLGLVPIMHFNEMEVEVSLPFCIRFLITVNGNNSNIKYVYLKEAEKLRADLFNHNN</sequence>
<evidence type="ECO:0000313" key="3">
    <source>
        <dbReference type="EMBL" id="GAA0723215.1"/>
    </source>
</evidence>
<dbReference type="NCBIfam" id="TIGR01796">
    <property type="entry name" value="CM_mono_aroH"/>
    <property type="match status" value="1"/>
</dbReference>
<dbReference type="CDD" id="cd02185">
    <property type="entry name" value="AroH"/>
    <property type="match status" value="1"/>
</dbReference>
<keyword evidence="2" id="KW-0413">Isomerase</keyword>
<comment type="caution">
    <text evidence="3">The sequence shown here is derived from an EMBL/GenBank/DDBJ whole genome shotgun (WGS) entry which is preliminary data.</text>
</comment>
<organism evidence="3 4">
    <name type="scientific">Clostridium malenominatum</name>
    <dbReference type="NCBI Taxonomy" id="1539"/>
    <lineage>
        <taxon>Bacteria</taxon>
        <taxon>Bacillati</taxon>
        <taxon>Bacillota</taxon>
        <taxon>Clostridia</taxon>
        <taxon>Eubacteriales</taxon>
        <taxon>Clostridiaceae</taxon>
        <taxon>Clostridium</taxon>
    </lineage>
</organism>
<gene>
    <name evidence="3" type="primary">aroH</name>
    <name evidence="3" type="ORF">GCM10008905_15570</name>
</gene>
<dbReference type="InterPro" id="IPR008243">
    <property type="entry name" value="Chorismate_mutase_AroH"/>
</dbReference>
<dbReference type="Proteomes" id="UP001500339">
    <property type="component" value="Unassembled WGS sequence"/>
</dbReference>
<evidence type="ECO:0000256" key="1">
    <source>
        <dbReference type="NCBIfam" id="TIGR01796"/>
    </source>
</evidence>
<dbReference type="InterPro" id="IPR035959">
    <property type="entry name" value="RutC-like_sf"/>
</dbReference>
<dbReference type="Pfam" id="PF07736">
    <property type="entry name" value="CM_1"/>
    <property type="match status" value="1"/>
</dbReference>
<keyword evidence="4" id="KW-1185">Reference proteome</keyword>
<accession>A0ABN1IX88</accession>
<dbReference type="PIRSF" id="PIRSF005965">
    <property type="entry name" value="Chor_mut_AroH"/>
    <property type="match status" value="1"/>
</dbReference>
<evidence type="ECO:0000313" key="4">
    <source>
        <dbReference type="Proteomes" id="UP001500339"/>
    </source>
</evidence>
<keyword evidence="2" id="KW-0057">Aromatic amino acid biosynthesis</keyword>
<dbReference type="EMBL" id="BAAACF010000001">
    <property type="protein sequence ID" value="GAA0723215.1"/>
    <property type="molecule type" value="Genomic_DNA"/>
</dbReference>
<proteinExistence type="predicted"/>
<dbReference type="SUPFAM" id="SSF55298">
    <property type="entry name" value="YjgF-like"/>
    <property type="match status" value="1"/>
</dbReference>
<reference evidence="3 4" key="1">
    <citation type="journal article" date="2019" name="Int. J. Syst. Evol. Microbiol.">
        <title>The Global Catalogue of Microorganisms (GCM) 10K type strain sequencing project: providing services to taxonomists for standard genome sequencing and annotation.</title>
        <authorList>
            <consortium name="The Broad Institute Genomics Platform"/>
            <consortium name="The Broad Institute Genome Sequencing Center for Infectious Disease"/>
            <person name="Wu L."/>
            <person name="Ma J."/>
        </authorList>
    </citation>
    <scope>NUCLEOTIDE SEQUENCE [LARGE SCALE GENOMIC DNA]</scope>
    <source>
        <strain evidence="3 4">JCM 1405</strain>
    </source>
</reference>
<dbReference type="PANTHER" id="PTHR21164:SF0">
    <property type="entry name" value="CHORISMATE MUTASE AROH"/>
    <property type="match status" value="1"/>
</dbReference>
<dbReference type="RefSeq" id="WP_343768531.1">
    <property type="nucleotide sequence ID" value="NZ_BAAACF010000001.1"/>
</dbReference>
<protein>
    <recommendedName>
        <fullName evidence="1 2">chorismate mutase</fullName>
        <ecNumber evidence="1 2">5.4.99.5</ecNumber>
    </recommendedName>
</protein>
<name>A0ABN1IX88_9CLOT</name>